<evidence type="ECO:0000313" key="6">
    <source>
        <dbReference type="Proteomes" id="UP000633035"/>
    </source>
</evidence>
<dbReference type="Gene3D" id="2.40.50.140">
    <property type="entry name" value="Nucleic acid-binding proteins"/>
    <property type="match status" value="1"/>
</dbReference>
<dbReference type="PROSITE" id="PS50935">
    <property type="entry name" value="SSB"/>
    <property type="match status" value="1"/>
</dbReference>
<dbReference type="PANTHER" id="PTHR10302:SF27">
    <property type="entry name" value="SINGLE-STRANDED DNA-BINDING PROTEIN"/>
    <property type="match status" value="1"/>
</dbReference>
<comment type="caution">
    <text evidence="5">The sequence shown here is derived from an EMBL/GenBank/DDBJ whole genome shotgun (WGS) entry which is preliminary data.</text>
</comment>
<gene>
    <name evidence="5" type="primary">ssb</name>
    <name evidence="5" type="ORF">JI642_12665</name>
</gene>
<evidence type="ECO:0000256" key="2">
    <source>
        <dbReference type="HAMAP-Rule" id="MF_00984"/>
    </source>
</evidence>
<dbReference type="Pfam" id="PF00436">
    <property type="entry name" value="SSB"/>
    <property type="match status" value="1"/>
</dbReference>
<dbReference type="InterPro" id="IPR000424">
    <property type="entry name" value="Primosome_PriB/ssb"/>
</dbReference>
<feature type="compositionally biased region" description="Polar residues" evidence="4">
    <location>
        <begin position="112"/>
        <end position="123"/>
    </location>
</feature>
<dbReference type="InterPro" id="IPR012340">
    <property type="entry name" value="NA-bd_OB-fold"/>
</dbReference>
<dbReference type="RefSeq" id="WP_200289190.1">
    <property type="nucleotide sequence ID" value="NZ_JAENOF010000018.1"/>
</dbReference>
<protein>
    <recommendedName>
        <fullName evidence="2 3">Single-stranded DNA-binding protein</fullName>
        <shortName evidence="2">SSB</shortName>
    </recommendedName>
</protein>
<organism evidence="5 6">
    <name type="scientific">Listeria ivanovii subsp. londoniensis</name>
    <dbReference type="NCBI Taxonomy" id="202752"/>
    <lineage>
        <taxon>Bacteria</taxon>
        <taxon>Bacillati</taxon>
        <taxon>Bacillota</taxon>
        <taxon>Bacilli</taxon>
        <taxon>Bacillales</taxon>
        <taxon>Listeriaceae</taxon>
        <taxon>Listeria</taxon>
    </lineage>
</organism>
<comment type="subunit">
    <text evidence="2">Homotetramer.</text>
</comment>
<dbReference type="NCBIfam" id="TIGR00621">
    <property type="entry name" value="ssb"/>
    <property type="match status" value="1"/>
</dbReference>
<evidence type="ECO:0000256" key="3">
    <source>
        <dbReference type="PIRNR" id="PIRNR002070"/>
    </source>
</evidence>
<dbReference type="GO" id="GO:0003677">
    <property type="term" value="F:DNA binding"/>
    <property type="evidence" value="ECO:0007669"/>
    <property type="project" value="UniProtKB-KW"/>
</dbReference>
<accession>A0ABS1G8N2</accession>
<dbReference type="InterPro" id="IPR011344">
    <property type="entry name" value="ssDNA-bd"/>
</dbReference>
<comment type="caution">
    <text evidence="2">Lacks conserved residue(s) required for the propagation of feature annotation.</text>
</comment>
<keyword evidence="6" id="KW-1185">Reference proteome</keyword>
<dbReference type="PANTHER" id="PTHR10302">
    <property type="entry name" value="SINGLE-STRANDED DNA-BINDING PROTEIN"/>
    <property type="match status" value="1"/>
</dbReference>
<dbReference type="Proteomes" id="UP000633035">
    <property type="component" value="Unassembled WGS sequence"/>
</dbReference>
<dbReference type="SUPFAM" id="SSF50249">
    <property type="entry name" value="Nucleic acid-binding proteins"/>
    <property type="match status" value="1"/>
</dbReference>
<evidence type="ECO:0000256" key="1">
    <source>
        <dbReference type="ARBA" id="ARBA00023125"/>
    </source>
</evidence>
<evidence type="ECO:0000256" key="4">
    <source>
        <dbReference type="SAM" id="MobiDB-lite"/>
    </source>
</evidence>
<proteinExistence type="inferred from homology"/>
<dbReference type="CDD" id="cd04496">
    <property type="entry name" value="SSB_OBF"/>
    <property type="match status" value="1"/>
</dbReference>
<dbReference type="HAMAP" id="MF_00984">
    <property type="entry name" value="SSB"/>
    <property type="match status" value="1"/>
</dbReference>
<dbReference type="EMBL" id="JAENOF010000018">
    <property type="protein sequence ID" value="MBK1962951.1"/>
    <property type="molecule type" value="Genomic_DNA"/>
</dbReference>
<sequence length="144" mass="16159">MMNRTILVGRLTKDPELRYTPTGVAVVNFTLAVNRTFSNKNGEKEADFINCIAWRKPAENLANYQRKGNLLGVDGRIQTSTYEGKDGNRVFKTDVVAENIQFLEPRKDENKQATTSTNMTNQMPPHDPFAAQQPINISAADLPF</sequence>
<keyword evidence="1 2" id="KW-0238">DNA-binding</keyword>
<dbReference type="PIRSF" id="PIRSF002070">
    <property type="entry name" value="SSB"/>
    <property type="match status" value="1"/>
</dbReference>
<name>A0ABS1G8N2_LISIV</name>
<reference evidence="5 6" key="1">
    <citation type="submission" date="2021-01" db="EMBL/GenBank/DDBJ databases">
        <title>Listeria ivanovii strains from Norway.</title>
        <authorList>
            <person name="Fagerlund A."/>
        </authorList>
    </citation>
    <scope>NUCLEOTIDE SEQUENCE [LARGE SCALE GENOMIC DNA]</scope>
    <source>
        <strain evidence="5 6">MF6989</strain>
    </source>
</reference>
<evidence type="ECO:0000313" key="5">
    <source>
        <dbReference type="EMBL" id="MBK1962951.1"/>
    </source>
</evidence>
<feature type="region of interest" description="Disordered" evidence="4">
    <location>
        <begin position="104"/>
        <end position="136"/>
    </location>
</feature>